<keyword evidence="2" id="KW-0804">Transcription</keyword>
<gene>
    <name evidence="5" type="ORF">AVEN_225201_1</name>
</gene>
<protein>
    <submittedName>
        <fullName evidence="5">Uncharacterized protein</fullName>
    </submittedName>
</protein>
<dbReference type="PANTHER" id="PTHR15052:SF2">
    <property type="entry name" value="GENERAL TRANSCRIPTION FACTOR 3C POLYPEPTIDE 2"/>
    <property type="match status" value="1"/>
</dbReference>
<comment type="caution">
    <text evidence="5">The sequence shown here is derived from an EMBL/GenBank/DDBJ whole genome shotgun (WGS) entry which is preliminary data.</text>
</comment>
<sequence>MVKIILAPSATIVTVKNEDQSLSILPYLVFDASGTPVTSISFAPLDNCQYLVSSSFDKTLKFFDLRDTSMPFCSIKRGFALDDCKWTKGFCGALVSLHDGIVFKGSSFAKECGTEEFPTQNIAGTVGSLTCSAISDITDMQAIADMTGTVSVNFFHSSCDQIKQPSFDTHVIFETEVVTLDLDERISLDKAVNSEVSSVLNDAMDIIEVVMDKFAKYCEYNSPENLHEVVVSNSDQVEESIRPCYEPDLTNNLLESAITIGTSKRSMEASPVVLNSEGRRLDRTIENKEMPCVSPIFPTSCDVKEKRHFPIEEMLNSTLPIHKKHLENGASNIKKLNISDQLNMSSLPPSDEVICVNNSVIEDSLSSMPVEDASNAVPSSFSKDSSHKHTIESDCGIVLQNCIESVCGIVLHRCVESKLECSSGLQQSIESKSDCNVVPLQSIESECNVVPLQSVESECNVVPLQSVESECSVVPQQSVESECSVAPQQSVESECRVVPQQSVESECRVVPQQSVELECNVVLEQFVESECNVVQQSAETECSAVQQSVEPECNVAQQSVESEHDDVPQQTVVSECIAVYQSTKSECSVVQSTKSECSVVPSTKSECSVVQSTKSECSVVQSTKSECSVVQSTKSECNTTIEKSIESDFHVVLQLKSDVDSSDISNHGEESDDSLSMISECSYASDSCDSIPSFWSDSLAPDTPSESPIPIDDKEELLSLDTPSDCPIPIDDKEEFLSPDTPSECPIPIDDKEEFLSPVSSSSIENKVAFSELSSIPPDENCSSQPAAAEEESVSKMESSVVNTEELMCNGMPITTLSTENELGSCIPSGESDLNHTHASDTPQTVDSSSKLECLLDGEQKSDSVVPNCLLSNESDHIQTINGKSSPTSSNDSVHMLELDTVEELSSPDLFCKPQYPQTSRQFLENVNSSEGTTDAYNSEERTKKLLLEESPVSYASLISTCGLIFKDVNTISTSSDERKDSLPIESNVLSSVNAISWNPNYGCHFWLVTAGNSGVARLICVSELSPQENTSLLDKESIM</sequence>
<feature type="compositionally biased region" description="Polar residues" evidence="4">
    <location>
        <begin position="840"/>
        <end position="849"/>
    </location>
</feature>
<dbReference type="OrthoDB" id="6435059at2759"/>
<dbReference type="GO" id="GO:0006383">
    <property type="term" value="P:transcription by RNA polymerase III"/>
    <property type="evidence" value="ECO:0007669"/>
    <property type="project" value="TreeGrafter"/>
</dbReference>
<dbReference type="InterPro" id="IPR015943">
    <property type="entry name" value="WD40/YVTN_repeat-like_dom_sf"/>
</dbReference>
<dbReference type="GO" id="GO:0005634">
    <property type="term" value="C:nucleus"/>
    <property type="evidence" value="ECO:0007669"/>
    <property type="project" value="UniProtKB-SubCell"/>
</dbReference>
<evidence type="ECO:0000313" key="6">
    <source>
        <dbReference type="Proteomes" id="UP000499080"/>
    </source>
</evidence>
<name>A0A4Y2ANC2_ARAVE</name>
<dbReference type="SMART" id="SM00320">
    <property type="entry name" value="WD40"/>
    <property type="match status" value="2"/>
</dbReference>
<evidence type="ECO:0000256" key="2">
    <source>
        <dbReference type="ARBA" id="ARBA00023163"/>
    </source>
</evidence>
<keyword evidence="6" id="KW-1185">Reference proteome</keyword>
<feature type="region of interest" description="Disordered" evidence="4">
    <location>
        <begin position="820"/>
        <end position="849"/>
    </location>
</feature>
<reference evidence="5 6" key="1">
    <citation type="journal article" date="2019" name="Sci. Rep.">
        <title>Orb-weaving spider Araneus ventricosus genome elucidates the spidroin gene catalogue.</title>
        <authorList>
            <person name="Kono N."/>
            <person name="Nakamura H."/>
            <person name="Ohtoshi R."/>
            <person name="Moran D.A.P."/>
            <person name="Shinohara A."/>
            <person name="Yoshida Y."/>
            <person name="Fujiwara M."/>
            <person name="Mori M."/>
            <person name="Tomita M."/>
            <person name="Arakawa K."/>
        </authorList>
    </citation>
    <scope>NUCLEOTIDE SEQUENCE [LARGE SCALE GENOMIC DNA]</scope>
</reference>
<dbReference type="EMBL" id="BGPR01000022">
    <property type="protein sequence ID" value="GBL80494.1"/>
    <property type="molecule type" value="Genomic_DNA"/>
</dbReference>
<dbReference type="PANTHER" id="PTHR15052">
    <property type="entry name" value="RNA POLYMERASE III TRANSCRIPTION INITIATION FACTOR COMPLEX SUBUNIT"/>
    <property type="match status" value="1"/>
</dbReference>
<dbReference type="GO" id="GO:0000127">
    <property type="term" value="C:transcription factor TFIIIC complex"/>
    <property type="evidence" value="ECO:0007669"/>
    <property type="project" value="TreeGrafter"/>
</dbReference>
<organism evidence="5 6">
    <name type="scientific">Araneus ventricosus</name>
    <name type="common">Orbweaver spider</name>
    <name type="synonym">Epeira ventricosa</name>
    <dbReference type="NCBI Taxonomy" id="182803"/>
    <lineage>
        <taxon>Eukaryota</taxon>
        <taxon>Metazoa</taxon>
        <taxon>Ecdysozoa</taxon>
        <taxon>Arthropoda</taxon>
        <taxon>Chelicerata</taxon>
        <taxon>Arachnida</taxon>
        <taxon>Araneae</taxon>
        <taxon>Araneomorphae</taxon>
        <taxon>Entelegynae</taxon>
        <taxon>Araneoidea</taxon>
        <taxon>Araneidae</taxon>
        <taxon>Araneus</taxon>
    </lineage>
</organism>
<keyword evidence="3" id="KW-0539">Nucleus</keyword>
<evidence type="ECO:0000256" key="3">
    <source>
        <dbReference type="ARBA" id="ARBA00023242"/>
    </source>
</evidence>
<dbReference type="AlphaFoldDB" id="A0A4Y2ANC2"/>
<accession>A0A4Y2ANC2</accession>
<feature type="region of interest" description="Disordered" evidence="4">
    <location>
        <begin position="719"/>
        <end position="750"/>
    </location>
</feature>
<dbReference type="InterPro" id="IPR036322">
    <property type="entry name" value="WD40_repeat_dom_sf"/>
</dbReference>
<dbReference type="InterPro" id="IPR001680">
    <property type="entry name" value="WD40_rpt"/>
</dbReference>
<dbReference type="Proteomes" id="UP000499080">
    <property type="component" value="Unassembled WGS sequence"/>
</dbReference>
<evidence type="ECO:0000313" key="5">
    <source>
        <dbReference type="EMBL" id="GBL80494.1"/>
    </source>
</evidence>
<proteinExistence type="predicted"/>
<feature type="region of interest" description="Disordered" evidence="4">
    <location>
        <begin position="774"/>
        <end position="802"/>
    </location>
</feature>
<dbReference type="InterPro" id="IPR052416">
    <property type="entry name" value="GTF3C_component"/>
</dbReference>
<evidence type="ECO:0000256" key="1">
    <source>
        <dbReference type="ARBA" id="ARBA00004123"/>
    </source>
</evidence>
<comment type="subcellular location">
    <subcellularLocation>
        <location evidence="1">Nucleus</location>
    </subcellularLocation>
</comment>
<dbReference type="Gene3D" id="2.130.10.10">
    <property type="entry name" value="YVTN repeat-like/Quinoprotein amine dehydrogenase"/>
    <property type="match status" value="1"/>
</dbReference>
<evidence type="ECO:0000256" key="4">
    <source>
        <dbReference type="SAM" id="MobiDB-lite"/>
    </source>
</evidence>
<dbReference type="SUPFAM" id="SSF50978">
    <property type="entry name" value="WD40 repeat-like"/>
    <property type="match status" value="1"/>
</dbReference>